<evidence type="ECO:0000313" key="2">
    <source>
        <dbReference type="Proteomes" id="UP000321764"/>
    </source>
</evidence>
<dbReference type="OrthoDB" id="6191794at2"/>
<accession>A0A5C8ZBN5</accession>
<reference evidence="1 2" key="1">
    <citation type="submission" date="2019-07" db="EMBL/GenBank/DDBJ databases">
        <title>Reinekea sp. strain SSH23 genome sequencing and assembly.</title>
        <authorList>
            <person name="Kim I."/>
        </authorList>
    </citation>
    <scope>NUCLEOTIDE SEQUENCE [LARGE SCALE GENOMIC DNA]</scope>
    <source>
        <strain evidence="1 2">SSH23</strain>
    </source>
</reference>
<gene>
    <name evidence="1" type="ORF">FME95_07155</name>
</gene>
<dbReference type="EMBL" id="VKAD01000001">
    <property type="protein sequence ID" value="TXR54306.1"/>
    <property type="molecule type" value="Genomic_DNA"/>
</dbReference>
<protein>
    <submittedName>
        <fullName evidence="1">Uncharacterized protein</fullName>
    </submittedName>
</protein>
<dbReference type="InterPro" id="IPR011990">
    <property type="entry name" value="TPR-like_helical_dom_sf"/>
</dbReference>
<dbReference type="Gene3D" id="1.25.40.10">
    <property type="entry name" value="Tetratricopeptide repeat domain"/>
    <property type="match status" value="1"/>
</dbReference>
<dbReference type="SUPFAM" id="SSF48452">
    <property type="entry name" value="TPR-like"/>
    <property type="match status" value="1"/>
</dbReference>
<name>A0A5C8ZBN5_9GAMM</name>
<evidence type="ECO:0000313" key="1">
    <source>
        <dbReference type="EMBL" id="TXR54306.1"/>
    </source>
</evidence>
<proteinExistence type="predicted"/>
<sequence length="280" mass="31798">MKDNETLLNVLIEHTDIDKTLLNSVYSELPADADLNAFRSKLLDSQLISYEKLMSLSIHEFLVPKTEALLDQLFEHKKHLSSFDQPEEEKKFHLDGVAELKPTFILGTSELELAVPKTDISKLVFQHSDEKQAIMLAMDMCTMGEVKEAELILIETVDSFPESTAAQITLCWLYFSAGKFRQVEEWAKHLLEIRPTSVLGLWFQAQAEQLNSNHSAAIKHFQSLVKIKKPMPLWHLLLGYSLQKTGADAEALKSYQTFLSLGNFGEQSKFAIQQVKELSK</sequence>
<organism evidence="1 2">
    <name type="scientific">Reinekea thalattae</name>
    <dbReference type="NCBI Taxonomy" id="2593301"/>
    <lineage>
        <taxon>Bacteria</taxon>
        <taxon>Pseudomonadati</taxon>
        <taxon>Pseudomonadota</taxon>
        <taxon>Gammaproteobacteria</taxon>
        <taxon>Oceanospirillales</taxon>
        <taxon>Saccharospirillaceae</taxon>
        <taxon>Reinekea</taxon>
    </lineage>
</organism>
<dbReference type="RefSeq" id="WP_147713704.1">
    <property type="nucleotide sequence ID" value="NZ_VKAD01000001.1"/>
</dbReference>
<dbReference type="AlphaFoldDB" id="A0A5C8ZBN5"/>
<dbReference type="Proteomes" id="UP000321764">
    <property type="component" value="Unassembled WGS sequence"/>
</dbReference>
<keyword evidence="2" id="KW-1185">Reference proteome</keyword>
<comment type="caution">
    <text evidence="1">The sequence shown here is derived from an EMBL/GenBank/DDBJ whole genome shotgun (WGS) entry which is preliminary data.</text>
</comment>